<accession>A0A6J4JKY9</accession>
<gene>
    <name evidence="2" type="ORF">AVDCRST_MAG41-3579</name>
</gene>
<dbReference type="EMBL" id="CADCTP010000327">
    <property type="protein sequence ID" value="CAA9281231.1"/>
    <property type="molecule type" value="Genomic_DNA"/>
</dbReference>
<feature type="region of interest" description="Disordered" evidence="1">
    <location>
        <begin position="1"/>
        <end position="35"/>
    </location>
</feature>
<protein>
    <submittedName>
        <fullName evidence="2">Uncharacterized protein</fullName>
    </submittedName>
</protein>
<name>A0A6J4JKY9_9ACTN</name>
<dbReference type="AlphaFoldDB" id="A0A6J4JKY9"/>
<proteinExistence type="predicted"/>
<sequence>GIPRRVTGPAHPERRGPARRRRRHPRDPQQLASGL</sequence>
<evidence type="ECO:0000313" key="2">
    <source>
        <dbReference type="EMBL" id="CAA9281231.1"/>
    </source>
</evidence>
<evidence type="ECO:0000256" key="1">
    <source>
        <dbReference type="SAM" id="MobiDB-lite"/>
    </source>
</evidence>
<feature type="non-terminal residue" evidence="2">
    <location>
        <position position="35"/>
    </location>
</feature>
<organism evidence="2">
    <name type="scientific">uncultured Mycobacteriales bacterium</name>
    <dbReference type="NCBI Taxonomy" id="581187"/>
    <lineage>
        <taxon>Bacteria</taxon>
        <taxon>Bacillati</taxon>
        <taxon>Actinomycetota</taxon>
        <taxon>Actinomycetes</taxon>
        <taxon>Mycobacteriales</taxon>
        <taxon>environmental samples</taxon>
    </lineage>
</organism>
<reference evidence="2" key="1">
    <citation type="submission" date="2020-02" db="EMBL/GenBank/DDBJ databases">
        <authorList>
            <person name="Meier V. D."/>
        </authorList>
    </citation>
    <scope>NUCLEOTIDE SEQUENCE</scope>
    <source>
        <strain evidence="2">AVDCRST_MAG41</strain>
    </source>
</reference>
<feature type="non-terminal residue" evidence="2">
    <location>
        <position position="1"/>
    </location>
</feature>